<dbReference type="EMBL" id="CM037614">
    <property type="protein sequence ID" value="KAH8016100.1"/>
    <property type="molecule type" value="Genomic_DNA"/>
</dbReference>
<sequence length="126" mass="14074">MEMGLQRFLRVESTLAYIILEIFAATHILELGSLRRQWPPKTLKEFVAVSSVGSDWPGALCALVRRERAGKLGQVGKFKLLDQDRDVREPVQYFNSVEEVASIFPDRVFVMEAITFSVKVSGASAG</sequence>
<evidence type="ECO:0000313" key="1">
    <source>
        <dbReference type="EMBL" id="KAH8016100.1"/>
    </source>
</evidence>
<organism evidence="1 2">
    <name type="scientific">Sphaerodactylus townsendi</name>
    <dbReference type="NCBI Taxonomy" id="933632"/>
    <lineage>
        <taxon>Eukaryota</taxon>
        <taxon>Metazoa</taxon>
        <taxon>Chordata</taxon>
        <taxon>Craniata</taxon>
        <taxon>Vertebrata</taxon>
        <taxon>Euteleostomi</taxon>
        <taxon>Lepidosauria</taxon>
        <taxon>Squamata</taxon>
        <taxon>Bifurcata</taxon>
        <taxon>Gekkota</taxon>
        <taxon>Sphaerodactylidae</taxon>
        <taxon>Sphaerodactylus</taxon>
    </lineage>
</organism>
<protein>
    <submittedName>
        <fullName evidence="1">Uncharacterized protein</fullName>
    </submittedName>
</protein>
<name>A0ACB8G8K5_9SAUR</name>
<evidence type="ECO:0000313" key="2">
    <source>
        <dbReference type="Proteomes" id="UP000827872"/>
    </source>
</evidence>
<gene>
    <name evidence="1" type="ORF">K3G42_012032</name>
</gene>
<accession>A0ACB8G8K5</accession>
<reference evidence="1" key="1">
    <citation type="submission" date="2021-08" db="EMBL/GenBank/DDBJ databases">
        <title>The first chromosome-level gecko genome reveals the dynamic sex chromosomes of Neotropical dwarf geckos (Sphaerodactylidae: Sphaerodactylus).</title>
        <authorList>
            <person name="Pinto B.J."/>
            <person name="Keating S.E."/>
            <person name="Gamble T."/>
        </authorList>
    </citation>
    <scope>NUCLEOTIDE SEQUENCE</scope>
    <source>
        <strain evidence="1">TG3544</strain>
    </source>
</reference>
<proteinExistence type="predicted"/>
<dbReference type="Proteomes" id="UP000827872">
    <property type="component" value="Linkage Group LG01"/>
</dbReference>
<keyword evidence="2" id="KW-1185">Reference proteome</keyword>
<comment type="caution">
    <text evidence="1">The sequence shown here is derived from an EMBL/GenBank/DDBJ whole genome shotgun (WGS) entry which is preliminary data.</text>
</comment>